<keyword evidence="2 10" id="KW-0349">Heme</keyword>
<feature type="topological domain" description="Extracellular" evidence="10">
    <location>
        <begin position="30"/>
        <end position="132"/>
    </location>
</feature>
<gene>
    <name evidence="10" type="primary">ccmE</name>
    <name evidence="10" type="synonym">cycJ</name>
    <name evidence="13" type="ORF">DBW96_02610</name>
</gene>
<protein>
    <recommendedName>
        <fullName evidence="10">Cytochrome c-type biogenesis protein CcmE</fullName>
    </recommendedName>
    <alternativeName>
        <fullName evidence="10">Cytochrome c maturation protein E</fullName>
    </alternativeName>
    <alternativeName>
        <fullName evidence="10">Heme chaperone CcmE</fullName>
    </alternativeName>
</protein>
<evidence type="ECO:0000256" key="12">
    <source>
        <dbReference type="SAM" id="Phobius"/>
    </source>
</evidence>
<name>A0A368BWJ1_9GAMM</name>
<dbReference type="PANTHER" id="PTHR34128">
    <property type="entry name" value="CYTOCHROME C-TYPE BIOGENESIS PROTEIN CCME HOMOLOG, MITOCHONDRIAL"/>
    <property type="match status" value="1"/>
</dbReference>
<dbReference type="GO" id="GO:0017004">
    <property type="term" value="P:cytochrome complex assembly"/>
    <property type="evidence" value="ECO:0007669"/>
    <property type="project" value="UniProtKB-KW"/>
</dbReference>
<evidence type="ECO:0000256" key="9">
    <source>
        <dbReference type="ARBA" id="ARBA00023136"/>
    </source>
</evidence>
<feature type="binding site" description="covalent" evidence="10 11">
    <location>
        <position position="121"/>
    </location>
    <ligand>
        <name>heme</name>
        <dbReference type="ChEBI" id="CHEBI:30413"/>
    </ligand>
</feature>
<evidence type="ECO:0000256" key="10">
    <source>
        <dbReference type="HAMAP-Rule" id="MF_01959"/>
    </source>
</evidence>
<keyword evidence="7 10" id="KW-1133">Transmembrane helix</keyword>
<reference evidence="13 14" key="1">
    <citation type="journal article" date="2018" name="Microbiome">
        <title>Fine metagenomic profile of the Mediterranean stratified and mixed water columns revealed by assembly and recruitment.</title>
        <authorList>
            <person name="Haro-Moreno J.M."/>
            <person name="Lopez-Perez M."/>
            <person name="De La Torre J.R."/>
            <person name="Picazo A."/>
            <person name="Camacho A."/>
            <person name="Rodriguez-Valera F."/>
        </authorList>
    </citation>
    <scope>NUCLEOTIDE SEQUENCE [LARGE SCALE GENOMIC DNA]</scope>
    <source>
        <strain evidence="13">MED-G82</strain>
    </source>
</reference>
<dbReference type="PANTHER" id="PTHR34128:SF2">
    <property type="entry name" value="CYTOCHROME C-TYPE BIOGENESIS PROTEIN CCME HOMOLOG, MITOCHONDRIAL"/>
    <property type="match status" value="1"/>
</dbReference>
<evidence type="ECO:0000256" key="7">
    <source>
        <dbReference type="ARBA" id="ARBA00022989"/>
    </source>
</evidence>
<feature type="transmembrane region" description="Helical" evidence="12">
    <location>
        <begin position="12"/>
        <end position="30"/>
    </location>
</feature>
<dbReference type="SUPFAM" id="SSF82093">
    <property type="entry name" value="Heme chaperone CcmE"/>
    <property type="match status" value="1"/>
</dbReference>
<comment type="caution">
    <text evidence="13">The sequence shown here is derived from an EMBL/GenBank/DDBJ whole genome shotgun (WGS) entry which is preliminary data.</text>
</comment>
<proteinExistence type="inferred from homology"/>
<keyword evidence="10" id="KW-1003">Cell membrane</keyword>
<dbReference type="NCBIfam" id="NF009727">
    <property type="entry name" value="PRK13254.1-1"/>
    <property type="match status" value="1"/>
</dbReference>
<feature type="binding site" description="axial binding residue" evidence="10 11">
    <location>
        <position position="125"/>
    </location>
    <ligand>
        <name>heme</name>
        <dbReference type="ChEBI" id="CHEBI:30413"/>
    </ligand>
    <ligandPart>
        <name>Fe</name>
        <dbReference type="ChEBI" id="CHEBI:18248"/>
    </ligandPart>
</feature>
<comment type="function">
    <text evidence="10">Heme chaperone required for the biogenesis of c-type cytochromes. Transiently binds heme delivered by CcmC and transfers the heme to apo-cytochromes in a process facilitated by CcmF and CcmH.</text>
</comment>
<organism evidence="13 14">
    <name type="scientific">SAR86 cluster bacterium</name>
    <dbReference type="NCBI Taxonomy" id="2030880"/>
    <lineage>
        <taxon>Bacteria</taxon>
        <taxon>Pseudomonadati</taxon>
        <taxon>Pseudomonadota</taxon>
        <taxon>Gammaproteobacteria</taxon>
        <taxon>SAR86 cluster</taxon>
    </lineage>
</organism>
<evidence type="ECO:0000313" key="14">
    <source>
        <dbReference type="Proteomes" id="UP000253307"/>
    </source>
</evidence>
<dbReference type="GO" id="GO:0017003">
    <property type="term" value="P:protein-heme linkage"/>
    <property type="evidence" value="ECO:0007669"/>
    <property type="project" value="UniProtKB-UniRule"/>
</dbReference>
<dbReference type="InterPro" id="IPR004329">
    <property type="entry name" value="CcmE"/>
</dbReference>
<dbReference type="Pfam" id="PF03100">
    <property type="entry name" value="CcmE"/>
    <property type="match status" value="1"/>
</dbReference>
<dbReference type="GO" id="GO:0020037">
    <property type="term" value="F:heme binding"/>
    <property type="evidence" value="ECO:0007669"/>
    <property type="project" value="InterPro"/>
</dbReference>
<evidence type="ECO:0000256" key="3">
    <source>
        <dbReference type="ARBA" id="ARBA00022692"/>
    </source>
</evidence>
<keyword evidence="9 10" id="KW-0472">Membrane</keyword>
<keyword evidence="8 10" id="KW-0408">Iron</keyword>
<keyword evidence="4 10" id="KW-0479">Metal-binding</keyword>
<evidence type="ECO:0000256" key="6">
    <source>
        <dbReference type="ARBA" id="ARBA00022968"/>
    </source>
</evidence>
<evidence type="ECO:0000256" key="4">
    <source>
        <dbReference type="ARBA" id="ARBA00022723"/>
    </source>
</evidence>
<dbReference type="Proteomes" id="UP000253307">
    <property type="component" value="Unassembled WGS sequence"/>
</dbReference>
<dbReference type="EMBL" id="QOPE01000016">
    <property type="protein sequence ID" value="RCL41086.1"/>
    <property type="molecule type" value="Genomic_DNA"/>
</dbReference>
<dbReference type="AlphaFoldDB" id="A0A368BWJ1"/>
<accession>A0A368BWJ1</accession>
<evidence type="ECO:0000256" key="1">
    <source>
        <dbReference type="ARBA" id="ARBA00004370"/>
    </source>
</evidence>
<evidence type="ECO:0000313" key="13">
    <source>
        <dbReference type="EMBL" id="RCL41086.1"/>
    </source>
</evidence>
<dbReference type="HAMAP" id="MF_01959">
    <property type="entry name" value="CcmE"/>
    <property type="match status" value="1"/>
</dbReference>
<evidence type="ECO:0000256" key="5">
    <source>
        <dbReference type="ARBA" id="ARBA00022748"/>
    </source>
</evidence>
<evidence type="ECO:0000256" key="11">
    <source>
        <dbReference type="PIRSR" id="PIRSR604329-50"/>
    </source>
</evidence>
<comment type="subcellular location">
    <subcellularLocation>
        <location evidence="10">Cell membrane</location>
        <topology evidence="10">Single-pass type II membrane protein</topology>
    </subcellularLocation>
    <subcellularLocation>
        <location evidence="1">Membrane</location>
    </subcellularLocation>
</comment>
<keyword evidence="3 10" id="KW-0812">Transmembrane</keyword>
<dbReference type="InterPro" id="IPR012340">
    <property type="entry name" value="NA-bd_OB-fold"/>
</dbReference>
<dbReference type="GO" id="GO:0046872">
    <property type="term" value="F:metal ion binding"/>
    <property type="evidence" value="ECO:0007669"/>
    <property type="project" value="UniProtKB-KW"/>
</dbReference>
<dbReference type="GO" id="GO:0005886">
    <property type="term" value="C:plasma membrane"/>
    <property type="evidence" value="ECO:0007669"/>
    <property type="project" value="UniProtKB-SubCell"/>
</dbReference>
<keyword evidence="5 10" id="KW-0201">Cytochrome c-type biogenesis</keyword>
<feature type="topological domain" description="Cytoplasmic" evidence="10">
    <location>
        <begin position="1"/>
        <end position="8"/>
    </location>
</feature>
<keyword evidence="6 10" id="KW-0735">Signal-anchor</keyword>
<evidence type="ECO:0000256" key="2">
    <source>
        <dbReference type="ARBA" id="ARBA00022617"/>
    </source>
</evidence>
<comment type="similarity">
    <text evidence="10">Belongs to the CcmE/CycJ family.</text>
</comment>
<dbReference type="InterPro" id="IPR036127">
    <property type="entry name" value="CcmE-like_sf"/>
</dbReference>
<dbReference type="Gene3D" id="2.40.50.140">
    <property type="entry name" value="Nucleic acid-binding proteins"/>
    <property type="match status" value="1"/>
</dbReference>
<evidence type="ECO:0000256" key="8">
    <source>
        <dbReference type="ARBA" id="ARBA00023004"/>
    </source>
</evidence>
<sequence length="132" mass="14909">MLPHRKKRLQNILLLLGSSFIGIFLILTALNSQLDLFYSPSELNKNNLPQERIKLGGMVKKGSIKYEDTKVLFVLTDFEEDLDIEFDGIPPDLFKEDSGAVMLGSFDGNGVFIAEEVFAKHDENYMPPELSK</sequence>